<dbReference type="Proteomes" id="UP001054837">
    <property type="component" value="Unassembled WGS sequence"/>
</dbReference>
<organism evidence="2 3">
    <name type="scientific">Caerostris darwini</name>
    <dbReference type="NCBI Taxonomy" id="1538125"/>
    <lineage>
        <taxon>Eukaryota</taxon>
        <taxon>Metazoa</taxon>
        <taxon>Ecdysozoa</taxon>
        <taxon>Arthropoda</taxon>
        <taxon>Chelicerata</taxon>
        <taxon>Arachnida</taxon>
        <taxon>Araneae</taxon>
        <taxon>Araneomorphae</taxon>
        <taxon>Entelegynae</taxon>
        <taxon>Araneoidea</taxon>
        <taxon>Araneidae</taxon>
        <taxon>Caerostris</taxon>
    </lineage>
</organism>
<protein>
    <submittedName>
        <fullName evidence="2">Uncharacterized protein</fullName>
    </submittedName>
</protein>
<evidence type="ECO:0000256" key="1">
    <source>
        <dbReference type="SAM" id="MobiDB-lite"/>
    </source>
</evidence>
<gene>
    <name evidence="2" type="ORF">CDAR_260441</name>
</gene>
<dbReference type="EMBL" id="BPLQ01001908">
    <property type="protein sequence ID" value="GIX86649.1"/>
    <property type="molecule type" value="Genomic_DNA"/>
</dbReference>
<feature type="region of interest" description="Disordered" evidence="1">
    <location>
        <begin position="43"/>
        <end position="70"/>
    </location>
</feature>
<evidence type="ECO:0000313" key="3">
    <source>
        <dbReference type="Proteomes" id="UP001054837"/>
    </source>
</evidence>
<proteinExistence type="predicted"/>
<evidence type="ECO:0000313" key="2">
    <source>
        <dbReference type="EMBL" id="GIX86649.1"/>
    </source>
</evidence>
<reference evidence="2 3" key="1">
    <citation type="submission" date="2021-06" db="EMBL/GenBank/DDBJ databases">
        <title>Caerostris darwini draft genome.</title>
        <authorList>
            <person name="Kono N."/>
            <person name="Arakawa K."/>
        </authorList>
    </citation>
    <scope>NUCLEOTIDE SEQUENCE [LARGE SCALE GENOMIC DNA]</scope>
</reference>
<keyword evidence="3" id="KW-1185">Reference proteome</keyword>
<sequence length="87" mass="9528">MYTCEVSTCILVEYPLVYCGILTYMLVEYPLFSIESYTFREDSGGEYSGKEDAGCENSGVEDSGREHSGGEDLVLSTLTVKSFAVAN</sequence>
<accession>A0AAV4NPD5</accession>
<comment type="caution">
    <text evidence="2">The sequence shown here is derived from an EMBL/GenBank/DDBJ whole genome shotgun (WGS) entry which is preliminary data.</text>
</comment>
<feature type="compositionally biased region" description="Basic and acidic residues" evidence="1">
    <location>
        <begin position="43"/>
        <end position="53"/>
    </location>
</feature>
<name>A0AAV4NPD5_9ARAC</name>
<dbReference type="AlphaFoldDB" id="A0AAV4NPD5"/>